<protein>
    <submittedName>
        <fullName evidence="6">Nitric oxide synthase oxygenase</fullName>
    </submittedName>
</protein>
<reference evidence="6 7" key="1">
    <citation type="journal article" date="2019" name="Int. J. Syst. Evol. Microbiol.">
        <title>The Global Catalogue of Microorganisms (GCM) 10K type strain sequencing project: providing services to taxonomists for standard genome sequencing and annotation.</title>
        <authorList>
            <consortium name="The Broad Institute Genomics Platform"/>
            <consortium name="The Broad Institute Genome Sequencing Center for Infectious Disease"/>
            <person name="Wu L."/>
            <person name="Ma J."/>
        </authorList>
    </citation>
    <scope>NUCLEOTIDE SEQUENCE [LARGE SCALE GENOMIC DNA]</scope>
    <source>
        <strain evidence="6 7">JCM 30072</strain>
    </source>
</reference>
<evidence type="ECO:0000256" key="4">
    <source>
        <dbReference type="ARBA" id="ARBA00023004"/>
    </source>
</evidence>
<evidence type="ECO:0000256" key="2">
    <source>
        <dbReference type="ARBA" id="ARBA00022723"/>
    </source>
</evidence>
<keyword evidence="1" id="KW-0349">Heme</keyword>
<keyword evidence="3" id="KW-0560">Oxidoreductase</keyword>
<sequence>MVLPQLRSRYSTEQNRSLWKDETLVEFNRAVLHSFDDASVRIVDHNTATEQFAQFERNETTANQRMTGDRC</sequence>
<name>A0ABD5W224_9EURY</name>
<dbReference type="GO" id="GO:0046872">
    <property type="term" value="F:metal ion binding"/>
    <property type="evidence" value="ECO:0007669"/>
    <property type="project" value="UniProtKB-KW"/>
</dbReference>
<proteinExistence type="predicted"/>
<dbReference type="EMBL" id="JBHSZI010000001">
    <property type="protein sequence ID" value="MFC7057263.1"/>
    <property type="molecule type" value="Genomic_DNA"/>
</dbReference>
<accession>A0ABD5W224</accession>
<evidence type="ECO:0000256" key="3">
    <source>
        <dbReference type="ARBA" id="ARBA00023002"/>
    </source>
</evidence>
<evidence type="ECO:0000313" key="7">
    <source>
        <dbReference type="Proteomes" id="UP001596445"/>
    </source>
</evidence>
<keyword evidence="2" id="KW-0479">Metal-binding</keyword>
<dbReference type="Proteomes" id="UP001596445">
    <property type="component" value="Unassembled WGS sequence"/>
</dbReference>
<evidence type="ECO:0000259" key="5">
    <source>
        <dbReference type="Pfam" id="PF02898"/>
    </source>
</evidence>
<dbReference type="Gene3D" id="3.90.1230.10">
    <property type="entry name" value="Nitric Oxide Synthase, Chain A, domain 3"/>
    <property type="match status" value="1"/>
</dbReference>
<dbReference type="InterPro" id="IPR044944">
    <property type="entry name" value="NOS_dom_3"/>
</dbReference>
<organism evidence="6 7">
    <name type="scientific">Halovenus salina</name>
    <dbReference type="NCBI Taxonomy" id="1510225"/>
    <lineage>
        <taxon>Archaea</taxon>
        <taxon>Methanobacteriati</taxon>
        <taxon>Methanobacteriota</taxon>
        <taxon>Stenosarchaea group</taxon>
        <taxon>Halobacteria</taxon>
        <taxon>Halobacteriales</taxon>
        <taxon>Haloarculaceae</taxon>
        <taxon>Halovenus</taxon>
    </lineage>
</organism>
<dbReference type="AlphaFoldDB" id="A0ABD5W224"/>
<dbReference type="Pfam" id="PF02898">
    <property type="entry name" value="NO_synthase"/>
    <property type="match status" value="1"/>
</dbReference>
<feature type="domain" description="Nitric oxide synthase (NOS)" evidence="5">
    <location>
        <begin position="11"/>
        <end position="69"/>
    </location>
</feature>
<gene>
    <name evidence="6" type="ORF">ACFQQG_02535</name>
</gene>
<evidence type="ECO:0000313" key="6">
    <source>
        <dbReference type="EMBL" id="MFC7057263.1"/>
    </source>
</evidence>
<dbReference type="InterPro" id="IPR004030">
    <property type="entry name" value="NOS_N"/>
</dbReference>
<dbReference type="InterPro" id="IPR036119">
    <property type="entry name" value="NOS_N_sf"/>
</dbReference>
<dbReference type="PANTHER" id="PTHR43410">
    <property type="entry name" value="NITRIC OXIDE SYNTHASE OXYGENASE"/>
    <property type="match status" value="1"/>
</dbReference>
<dbReference type="RefSeq" id="WP_382186735.1">
    <property type="nucleotide sequence ID" value="NZ_JBHSZI010000001.1"/>
</dbReference>
<keyword evidence="7" id="KW-1185">Reference proteome</keyword>
<keyword evidence="4" id="KW-0408">Iron</keyword>
<dbReference type="GO" id="GO:0016491">
    <property type="term" value="F:oxidoreductase activity"/>
    <property type="evidence" value="ECO:0007669"/>
    <property type="project" value="UniProtKB-KW"/>
</dbReference>
<dbReference type="SUPFAM" id="SSF56512">
    <property type="entry name" value="Nitric oxide (NO) synthase oxygenase domain"/>
    <property type="match status" value="1"/>
</dbReference>
<dbReference type="InterPro" id="IPR050607">
    <property type="entry name" value="NOS"/>
</dbReference>
<comment type="caution">
    <text evidence="6">The sequence shown here is derived from an EMBL/GenBank/DDBJ whole genome shotgun (WGS) entry which is preliminary data.</text>
</comment>
<dbReference type="PANTHER" id="PTHR43410:SF1">
    <property type="entry name" value="NITRIC OXIDE SYNTHASE"/>
    <property type="match status" value="1"/>
</dbReference>
<evidence type="ECO:0000256" key="1">
    <source>
        <dbReference type="ARBA" id="ARBA00022617"/>
    </source>
</evidence>